<protein>
    <submittedName>
        <fullName evidence="1">Uncharacterized protein</fullName>
    </submittedName>
</protein>
<sequence>MNQSELKSTIIDKIDTKLENIIDSTSQIIEFLITLRANCEEILFFQNFLDKLRD</sequence>
<dbReference type="Proteomes" id="UP000886748">
    <property type="component" value="Unassembled WGS sequence"/>
</dbReference>
<evidence type="ECO:0000313" key="1">
    <source>
        <dbReference type="EMBL" id="HIU92141.1"/>
    </source>
</evidence>
<reference evidence="1" key="1">
    <citation type="submission" date="2020-10" db="EMBL/GenBank/DDBJ databases">
        <authorList>
            <person name="Gilroy R."/>
        </authorList>
    </citation>
    <scope>NUCLEOTIDE SEQUENCE</scope>
    <source>
        <strain evidence="1">CHK154-7741</strain>
    </source>
</reference>
<gene>
    <name evidence="1" type="ORF">IAD26_03285</name>
</gene>
<accession>A0A9D1SRH9</accession>
<reference evidence="1" key="2">
    <citation type="journal article" date="2021" name="PeerJ">
        <title>Extensive microbial diversity within the chicken gut microbiome revealed by metagenomics and culture.</title>
        <authorList>
            <person name="Gilroy R."/>
            <person name="Ravi A."/>
            <person name="Getino M."/>
            <person name="Pursley I."/>
            <person name="Horton D.L."/>
            <person name="Alikhan N.F."/>
            <person name="Baker D."/>
            <person name="Gharbi K."/>
            <person name="Hall N."/>
            <person name="Watson M."/>
            <person name="Adriaenssens E.M."/>
            <person name="Foster-Nyarko E."/>
            <person name="Jarju S."/>
            <person name="Secka A."/>
            <person name="Antonio M."/>
            <person name="Oren A."/>
            <person name="Chaudhuri R.R."/>
            <person name="La Ragione R."/>
            <person name="Hildebrand F."/>
            <person name="Pallen M.J."/>
        </authorList>
    </citation>
    <scope>NUCLEOTIDE SEQUENCE</scope>
    <source>
        <strain evidence="1">CHK154-7741</strain>
    </source>
</reference>
<comment type="caution">
    <text evidence="1">The sequence shown here is derived from an EMBL/GenBank/DDBJ whole genome shotgun (WGS) entry which is preliminary data.</text>
</comment>
<organism evidence="1 2">
    <name type="scientific">Candidatus Limenecus avicola</name>
    <dbReference type="NCBI Taxonomy" id="2840847"/>
    <lineage>
        <taxon>Bacteria</taxon>
        <taxon>Bacillati</taxon>
        <taxon>Bacillota</taxon>
        <taxon>Clostridia</taxon>
        <taxon>Eubacteriales</taxon>
        <taxon>Clostridiaceae</taxon>
        <taxon>Clostridiaceae incertae sedis</taxon>
        <taxon>Candidatus Limenecus</taxon>
    </lineage>
</organism>
<dbReference type="AlphaFoldDB" id="A0A9D1SRH9"/>
<name>A0A9D1SRH9_9CLOT</name>
<proteinExistence type="predicted"/>
<dbReference type="EMBL" id="DVOD01000022">
    <property type="protein sequence ID" value="HIU92141.1"/>
    <property type="molecule type" value="Genomic_DNA"/>
</dbReference>
<evidence type="ECO:0000313" key="2">
    <source>
        <dbReference type="Proteomes" id="UP000886748"/>
    </source>
</evidence>